<evidence type="ECO:0000313" key="8">
    <source>
        <dbReference type="EMBL" id="PNF17857.1"/>
    </source>
</evidence>
<feature type="transmembrane region" description="Helical" evidence="6">
    <location>
        <begin position="307"/>
        <end position="326"/>
    </location>
</feature>
<feature type="transmembrane region" description="Helical" evidence="6">
    <location>
        <begin position="238"/>
        <end position="261"/>
    </location>
</feature>
<evidence type="ECO:0000256" key="6">
    <source>
        <dbReference type="SAM" id="Phobius"/>
    </source>
</evidence>
<comment type="subcellular location">
    <subcellularLocation>
        <location evidence="1">Membrane</location>
        <topology evidence="1">Multi-pass membrane protein</topology>
    </subcellularLocation>
</comment>
<dbReference type="PANTHER" id="PTHR31102:SF1">
    <property type="entry name" value="CATION_H+ EXCHANGER DOMAIN-CONTAINING PROTEIN"/>
    <property type="match status" value="1"/>
</dbReference>
<feature type="transmembrane region" description="Helical" evidence="6">
    <location>
        <begin position="273"/>
        <end position="295"/>
    </location>
</feature>
<reference evidence="8 9" key="1">
    <citation type="submission" date="2017-12" db="EMBL/GenBank/DDBJ databases">
        <title>Hemimetabolous genomes reveal molecular basis of termite eusociality.</title>
        <authorList>
            <person name="Harrison M.C."/>
            <person name="Jongepier E."/>
            <person name="Robertson H.M."/>
            <person name="Arning N."/>
            <person name="Bitard-Feildel T."/>
            <person name="Chao H."/>
            <person name="Childers C.P."/>
            <person name="Dinh H."/>
            <person name="Doddapaneni H."/>
            <person name="Dugan S."/>
            <person name="Gowin J."/>
            <person name="Greiner C."/>
            <person name="Han Y."/>
            <person name="Hu H."/>
            <person name="Hughes D.S.T."/>
            <person name="Huylmans A.-K."/>
            <person name="Kemena C."/>
            <person name="Kremer L.P.M."/>
            <person name="Lee S.L."/>
            <person name="Lopez-Ezquerra A."/>
            <person name="Mallet L."/>
            <person name="Monroy-Kuhn J.M."/>
            <person name="Moser A."/>
            <person name="Murali S.C."/>
            <person name="Muzny D.M."/>
            <person name="Otani S."/>
            <person name="Piulachs M.-D."/>
            <person name="Poelchau M."/>
            <person name="Qu J."/>
            <person name="Schaub F."/>
            <person name="Wada-Katsumata A."/>
            <person name="Worley K.C."/>
            <person name="Xie Q."/>
            <person name="Ylla G."/>
            <person name="Poulsen M."/>
            <person name="Gibbs R.A."/>
            <person name="Schal C."/>
            <person name="Richards S."/>
            <person name="Belles X."/>
            <person name="Korb J."/>
            <person name="Bornberg-Bauer E."/>
        </authorList>
    </citation>
    <scope>NUCLEOTIDE SEQUENCE [LARGE SCALE GENOMIC DNA]</scope>
    <source>
        <tissue evidence="8">Whole body</tissue>
    </source>
</reference>
<dbReference type="InterPro" id="IPR006153">
    <property type="entry name" value="Cation/H_exchanger_TM"/>
</dbReference>
<gene>
    <name evidence="8" type="ORF">B7P43_G02229</name>
</gene>
<dbReference type="EMBL" id="NEVH01023953">
    <property type="protein sequence ID" value="PNF17855.1"/>
    <property type="molecule type" value="Genomic_DNA"/>
</dbReference>
<dbReference type="Gene3D" id="1.20.1530.20">
    <property type="match status" value="1"/>
</dbReference>
<dbReference type="AlphaFoldDB" id="A0A2J7PNF7"/>
<dbReference type="STRING" id="105785.A0A2J7PNF7"/>
<name>A0A2J7PNF7_9NEOP</name>
<evidence type="ECO:0000256" key="2">
    <source>
        <dbReference type="ARBA" id="ARBA00007367"/>
    </source>
</evidence>
<keyword evidence="4 6" id="KW-1133">Transmembrane helix</keyword>
<feature type="transmembrane region" description="Helical" evidence="6">
    <location>
        <begin position="92"/>
        <end position="112"/>
    </location>
</feature>
<keyword evidence="5 6" id="KW-0472">Membrane</keyword>
<evidence type="ECO:0000256" key="3">
    <source>
        <dbReference type="ARBA" id="ARBA00022692"/>
    </source>
</evidence>
<feature type="transmembrane region" description="Helical" evidence="6">
    <location>
        <begin position="177"/>
        <end position="196"/>
    </location>
</feature>
<keyword evidence="3 6" id="KW-0812">Transmembrane</keyword>
<evidence type="ECO:0000256" key="4">
    <source>
        <dbReference type="ARBA" id="ARBA00022989"/>
    </source>
</evidence>
<comment type="caution">
    <text evidence="8">The sequence shown here is derived from an EMBL/GenBank/DDBJ whole genome shotgun (WGS) entry which is preliminary data.</text>
</comment>
<keyword evidence="9" id="KW-1185">Reference proteome</keyword>
<sequence length="494" mass="52538">MSMEEIILHPVPMHNDAVSITNEGFSKAETSADERVDEGNVQSVAASEKRSRCCYLYWPQVSRILAVAVLGLMLWGGAVSKLGSMASPQGQLFQIGALAITAYLAGWLISFLQLPSLLGMMLAGIALRNVGFVVLTGGYLHVAATLRQMALVVILLRAGLELDPSALKRLGTMVLRLAIGPAVVEAVAVAVFAYFLLDLPWIWGFLLGAVLAAVSPEVVIPLLCNLQTKGSYGKAKGIPTIVIAAASFDDIVAISAFGVLLNIATSTGDLKTTIIRCPVGLAIGSLCGLAIGLFLRYVPYQDDTRVTMLRTLLLAAGGMFLMFGSATIGYEGAGPLACIITSFVASNGWRLTGKQAAERNFELLYTIIQPIQFGLIGIEINLFVLEGRMVGLGVVSLLASLAVRIAASIVVAAGGNLNWKEKFFVSFAWFPKATVQAAIGPVALDEVRKMHLEEYEAYATTVLIIAVLSILITAPVGAILITVLGTRLLEKEEQ</sequence>
<dbReference type="Pfam" id="PF00999">
    <property type="entry name" value="Na_H_Exchanger"/>
    <property type="match status" value="1"/>
</dbReference>
<evidence type="ECO:0000256" key="5">
    <source>
        <dbReference type="ARBA" id="ARBA00023136"/>
    </source>
</evidence>
<dbReference type="GO" id="GO:0015297">
    <property type="term" value="F:antiporter activity"/>
    <property type="evidence" value="ECO:0007669"/>
    <property type="project" value="InterPro"/>
</dbReference>
<feature type="transmembrane region" description="Helical" evidence="6">
    <location>
        <begin position="463"/>
        <end position="484"/>
    </location>
</feature>
<feature type="domain" description="Cation/H+ exchanger transmembrane" evidence="7">
    <location>
        <begin position="100"/>
        <end position="473"/>
    </location>
</feature>
<proteinExistence type="inferred from homology"/>
<dbReference type="GO" id="GO:1902600">
    <property type="term" value="P:proton transmembrane transport"/>
    <property type="evidence" value="ECO:0007669"/>
    <property type="project" value="InterPro"/>
</dbReference>
<dbReference type="Proteomes" id="UP000235965">
    <property type="component" value="Unassembled WGS sequence"/>
</dbReference>
<dbReference type="InParanoid" id="A0A2J7PNF7"/>
<feature type="transmembrane region" description="Helical" evidence="6">
    <location>
        <begin position="61"/>
        <end position="80"/>
    </location>
</feature>
<dbReference type="EMBL" id="NEVH01023953">
    <property type="protein sequence ID" value="PNF17857.1"/>
    <property type="molecule type" value="Genomic_DNA"/>
</dbReference>
<evidence type="ECO:0000256" key="1">
    <source>
        <dbReference type="ARBA" id="ARBA00004141"/>
    </source>
</evidence>
<dbReference type="PANTHER" id="PTHR31102">
    <property type="match status" value="1"/>
</dbReference>
<protein>
    <recommendedName>
        <fullName evidence="7">Cation/H+ exchanger transmembrane domain-containing protein</fullName>
    </recommendedName>
</protein>
<dbReference type="GO" id="GO:0016020">
    <property type="term" value="C:membrane"/>
    <property type="evidence" value="ECO:0007669"/>
    <property type="project" value="UniProtKB-SubCell"/>
</dbReference>
<feature type="transmembrane region" description="Helical" evidence="6">
    <location>
        <begin position="202"/>
        <end position="226"/>
    </location>
</feature>
<comment type="similarity">
    <text evidence="2">Belongs to the monovalent cation:proton antiporter 1 (CPA1) transporter (TC 2.A.36) family.</text>
</comment>
<organism evidence="8 9">
    <name type="scientific">Cryptotermes secundus</name>
    <dbReference type="NCBI Taxonomy" id="105785"/>
    <lineage>
        <taxon>Eukaryota</taxon>
        <taxon>Metazoa</taxon>
        <taxon>Ecdysozoa</taxon>
        <taxon>Arthropoda</taxon>
        <taxon>Hexapoda</taxon>
        <taxon>Insecta</taxon>
        <taxon>Pterygota</taxon>
        <taxon>Neoptera</taxon>
        <taxon>Polyneoptera</taxon>
        <taxon>Dictyoptera</taxon>
        <taxon>Blattodea</taxon>
        <taxon>Blattoidea</taxon>
        <taxon>Termitoidae</taxon>
        <taxon>Kalotermitidae</taxon>
        <taxon>Cryptotermitinae</taxon>
        <taxon>Cryptotermes</taxon>
    </lineage>
</organism>
<evidence type="ECO:0000259" key="7">
    <source>
        <dbReference type="Pfam" id="PF00999"/>
    </source>
</evidence>
<feature type="transmembrane region" description="Helical" evidence="6">
    <location>
        <begin position="363"/>
        <end position="384"/>
    </location>
</feature>
<dbReference type="InterPro" id="IPR038770">
    <property type="entry name" value="Na+/solute_symporter_sf"/>
</dbReference>
<accession>A0A2J7PNF7</accession>
<feature type="transmembrane region" description="Helical" evidence="6">
    <location>
        <begin position="390"/>
        <end position="411"/>
    </location>
</feature>
<evidence type="ECO:0000313" key="9">
    <source>
        <dbReference type="Proteomes" id="UP000235965"/>
    </source>
</evidence>
<dbReference type="InterPro" id="IPR051843">
    <property type="entry name" value="CPA1_transporter"/>
</dbReference>
<dbReference type="OrthoDB" id="423807at2759"/>